<name>A0AAN8SBY2_POLSC</name>
<dbReference type="EMBL" id="JAWJWE010000002">
    <property type="protein sequence ID" value="KAK6643697.1"/>
    <property type="molecule type" value="Genomic_DNA"/>
</dbReference>
<protein>
    <submittedName>
        <fullName evidence="1">Uncharacterized protein</fullName>
    </submittedName>
</protein>
<gene>
    <name evidence="1" type="ORF">RUM43_005207</name>
</gene>
<comment type="caution">
    <text evidence="1">The sequence shown here is derived from an EMBL/GenBank/DDBJ whole genome shotgun (WGS) entry which is preliminary data.</text>
</comment>
<sequence>MVIVYFVPVRYLIMAVGVNRFARKLIRPHTIPNNEILDLLSRVPDDEELVMYKELQPYTLTDLEKRREQRKKHKS</sequence>
<accession>A0AAN8SBY2</accession>
<dbReference type="AlphaFoldDB" id="A0AAN8SBY2"/>
<reference evidence="1 2" key="1">
    <citation type="submission" date="2023-10" db="EMBL/GenBank/DDBJ databases">
        <title>Genomes of two closely related lineages of the louse Polyplax serrata with different host specificities.</title>
        <authorList>
            <person name="Martinu J."/>
            <person name="Tarabai H."/>
            <person name="Stefka J."/>
            <person name="Hypsa V."/>
        </authorList>
    </citation>
    <scope>NUCLEOTIDE SEQUENCE [LARGE SCALE GENOMIC DNA]</scope>
    <source>
        <strain evidence="1">HR10_N</strain>
    </source>
</reference>
<dbReference type="Proteomes" id="UP001372834">
    <property type="component" value="Unassembled WGS sequence"/>
</dbReference>
<evidence type="ECO:0000313" key="1">
    <source>
        <dbReference type="EMBL" id="KAK6643697.1"/>
    </source>
</evidence>
<organism evidence="1 2">
    <name type="scientific">Polyplax serrata</name>
    <name type="common">Common mouse louse</name>
    <dbReference type="NCBI Taxonomy" id="468196"/>
    <lineage>
        <taxon>Eukaryota</taxon>
        <taxon>Metazoa</taxon>
        <taxon>Ecdysozoa</taxon>
        <taxon>Arthropoda</taxon>
        <taxon>Hexapoda</taxon>
        <taxon>Insecta</taxon>
        <taxon>Pterygota</taxon>
        <taxon>Neoptera</taxon>
        <taxon>Paraneoptera</taxon>
        <taxon>Psocodea</taxon>
        <taxon>Troctomorpha</taxon>
        <taxon>Phthiraptera</taxon>
        <taxon>Anoplura</taxon>
        <taxon>Polyplacidae</taxon>
        <taxon>Polyplax</taxon>
    </lineage>
</organism>
<proteinExistence type="predicted"/>
<evidence type="ECO:0000313" key="2">
    <source>
        <dbReference type="Proteomes" id="UP001372834"/>
    </source>
</evidence>